<proteinExistence type="predicted"/>
<evidence type="ECO:0000313" key="1">
    <source>
        <dbReference type="EMBL" id="CAI9699039.1"/>
    </source>
</evidence>
<name>A0ACB0EFA2_RANTA</name>
<sequence>MSVQVVSAAAAAKVPEVELKDLSPSEAEPQLGLSTAAVSAMAPPAGGGDPEAPAPAAERPPALGPGSGPAAALSPAAGKVPQASAMKRSDPHHQHQRHRDGGEALVSPDGTVTEAPRTVKKQIQFADQKQEFNKRPTKIGRRSLSRSISQSSTDSYSSAASYTDSSDDETSPRDKQQKNSKGNSDFCVKNIKQAEFGRREIEIAEQEMPALMALRKRAQGEKPLAGAKIVGCTHITAQTAVLMETLGALGAQCRWAACNIYSTLNEVAAALAESGFPVFAWKGESEDDFWWCIDRCVNVEGWQPNMILDDGGDLTHWIYKKYPNMFKKIKGIVEESVTGVHRLYQLSKAGKLCVPAMNVNDSVTKQKFDNLYCCRESILDGLKRTTDMMFGGKQVVVCGYGEVGKGCCAALKAMGSIVYVTEIDPICALQACMDGFRLVKLNEVIRQVDIVITCTGNKNVVTREHLDRMKNSCIVCNMGHSNTEIDVASLRTPELTWERVRSQVDHVIWPDGKRIVLLAEGRLLNLSCSTVPTFVLSITATTQALALIELYNAPEGRYKQDVYLLPKKMDEYVASLHLPTFDAHLTELTDEQAKYLGLNKNGPFKPNYYRYLNSLEVGKPGSQRRESEGSVDCPTLEFEYGDADGHAAELSELYSYTENPEFTTNRRCFEEDFKTQVQGEEWLELEEDAQKAYVMGLLDRLEVVSRERRLKVARAVLYLAQGTFGECDSEVDVLHWSRYNCFLLYQMGTFSAFLELLHMEIDNSQACSSALRKPAISIADSTELRVLLSVLYLMVENIRLERETDSCGWRTARETFRTELSFSTHNQEPFALLLFSMVTKFCSGLAPHFPIKKVLLLLWKVVMFTLGGFEHLQALKVQKRAELGLPPLAEDSIQVVKSMRAASPPSYTLDLGESQLAPPPSKLRGRRGSRRQLLTKQDSLDIYNERDLFKTEEPATEEEEESASDGERTLDGELDLLEQDPLVPPPPSQAPLSAERVAFPKGLPWAPKVRQKDIEHFLEMSRNKFIGFTLGQDTDTLVGLPRPIHESVKTLKQHKYVSIADVQIKNEEELEKCPMSLGEEVVPETPCEILYQGMLYSLPQYMIALLKILLAAAPTSKAKTDSINILADVLPEEMPITVLQSMKLGIDVNRHKEIIVKSISALLLLLLKHFKLNHIYQFEYVSQHLVFANCIPLILKFFNQNILSYITAKNGISVLDYPCCTIQDLPELTTESLEAGDNNQFCWRNLFSCINLLRLLNKLTKWKHSRTMMLVVFKSAPILKRALKVKQAMLQLYVLKLLKIQTKYLGRQWRKSNMKTMSAIYQKVRHRMNDDWAYGNDIDARPWDFQAEECTLRANIEAFNSRRYDRPQDSEFSPVDNCLQSVLGQRLDLPEDFHYSYELWLEREVFSQPICWEELLQNH</sequence>
<organism evidence="1 2">
    <name type="scientific">Rangifer tarandus platyrhynchus</name>
    <name type="common">Svalbard reindeer</name>
    <dbReference type="NCBI Taxonomy" id="3082113"/>
    <lineage>
        <taxon>Eukaryota</taxon>
        <taxon>Metazoa</taxon>
        <taxon>Chordata</taxon>
        <taxon>Craniata</taxon>
        <taxon>Vertebrata</taxon>
        <taxon>Euteleostomi</taxon>
        <taxon>Mammalia</taxon>
        <taxon>Eutheria</taxon>
        <taxon>Laurasiatheria</taxon>
        <taxon>Artiodactyla</taxon>
        <taxon>Ruminantia</taxon>
        <taxon>Pecora</taxon>
        <taxon>Cervidae</taxon>
        <taxon>Odocoileinae</taxon>
        <taxon>Rangifer</taxon>
    </lineage>
</organism>
<dbReference type="Proteomes" id="UP001162501">
    <property type="component" value="Chromosome 2"/>
</dbReference>
<gene>
    <name evidence="1" type="ORF">MRATA1EN3_LOCUS10252</name>
</gene>
<evidence type="ECO:0000313" key="2">
    <source>
        <dbReference type="Proteomes" id="UP001162501"/>
    </source>
</evidence>
<protein>
    <submittedName>
        <fullName evidence="1">Uncharacterized protein</fullName>
    </submittedName>
</protein>
<dbReference type="EMBL" id="OX596086">
    <property type="protein sequence ID" value="CAI9699039.1"/>
    <property type="molecule type" value="Genomic_DNA"/>
</dbReference>
<accession>A0ACB0EFA2</accession>
<reference evidence="1" key="1">
    <citation type="submission" date="2023-05" db="EMBL/GenBank/DDBJ databases">
        <authorList>
            <consortium name="ELIXIR-Norway"/>
        </authorList>
    </citation>
    <scope>NUCLEOTIDE SEQUENCE</scope>
</reference>